<proteinExistence type="predicted"/>
<feature type="transmembrane region" description="Helical" evidence="1">
    <location>
        <begin position="12"/>
        <end position="36"/>
    </location>
</feature>
<dbReference type="EMBL" id="JBHSAY010000005">
    <property type="protein sequence ID" value="MFC4130303.1"/>
    <property type="molecule type" value="Genomic_DNA"/>
</dbReference>
<sequence>MSHIPVNHRLRPLYRALAVLIGLYLLIFGIIGAIQTADESFFSRGDTVVLGLKTNMAFSVLSIVMGVIVVLANLYGRNIDHFVDLGAGGLFMFVGVFGLIIIRSDLNKLNFSVATCVVSSLIGTALLTIGLYNRTGPPEQARQEEAIRVPGGKHPGHAAV</sequence>
<evidence type="ECO:0000313" key="3">
    <source>
        <dbReference type="Proteomes" id="UP001595816"/>
    </source>
</evidence>
<name>A0ABV8LI62_9ACTN</name>
<feature type="transmembrane region" description="Helical" evidence="1">
    <location>
        <begin position="82"/>
        <end position="103"/>
    </location>
</feature>
<keyword evidence="1" id="KW-0812">Transmembrane</keyword>
<dbReference type="RefSeq" id="WP_253758133.1">
    <property type="nucleotide sequence ID" value="NZ_JAMZDZ010000001.1"/>
</dbReference>
<dbReference type="Pfam" id="PF14325">
    <property type="entry name" value="DUF4383"/>
    <property type="match status" value="1"/>
</dbReference>
<reference evidence="3" key="1">
    <citation type="journal article" date="2019" name="Int. J. Syst. Evol. Microbiol.">
        <title>The Global Catalogue of Microorganisms (GCM) 10K type strain sequencing project: providing services to taxonomists for standard genome sequencing and annotation.</title>
        <authorList>
            <consortium name="The Broad Institute Genomics Platform"/>
            <consortium name="The Broad Institute Genome Sequencing Center for Infectious Disease"/>
            <person name="Wu L."/>
            <person name="Ma J."/>
        </authorList>
    </citation>
    <scope>NUCLEOTIDE SEQUENCE [LARGE SCALE GENOMIC DNA]</scope>
    <source>
        <strain evidence="3">CGMCC 4.7289</strain>
    </source>
</reference>
<comment type="caution">
    <text evidence="2">The sequence shown here is derived from an EMBL/GenBank/DDBJ whole genome shotgun (WGS) entry which is preliminary data.</text>
</comment>
<gene>
    <name evidence="2" type="ORF">ACFOZ4_06775</name>
</gene>
<evidence type="ECO:0000256" key="1">
    <source>
        <dbReference type="SAM" id="Phobius"/>
    </source>
</evidence>
<evidence type="ECO:0000313" key="2">
    <source>
        <dbReference type="EMBL" id="MFC4130303.1"/>
    </source>
</evidence>
<feature type="transmembrane region" description="Helical" evidence="1">
    <location>
        <begin position="109"/>
        <end position="132"/>
    </location>
</feature>
<accession>A0ABV8LI62</accession>
<dbReference type="Proteomes" id="UP001595816">
    <property type="component" value="Unassembled WGS sequence"/>
</dbReference>
<feature type="transmembrane region" description="Helical" evidence="1">
    <location>
        <begin position="56"/>
        <end position="75"/>
    </location>
</feature>
<keyword evidence="3" id="KW-1185">Reference proteome</keyword>
<keyword evidence="1" id="KW-0472">Membrane</keyword>
<keyword evidence="1" id="KW-1133">Transmembrane helix</keyword>
<protein>
    <submittedName>
        <fullName evidence="2">DUF4383 domain-containing protein</fullName>
    </submittedName>
</protein>
<organism evidence="2 3">
    <name type="scientific">Hamadaea flava</name>
    <dbReference type="NCBI Taxonomy" id="1742688"/>
    <lineage>
        <taxon>Bacteria</taxon>
        <taxon>Bacillati</taxon>
        <taxon>Actinomycetota</taxon>
        <taxon>Actinomycetes</taxon>
        <taxon>Micromonosporales</taxon>
        <taxon>Micromonosporaceae</taxon>
        <taxon>Hamadaea</taxon>
    </lineage>
</organism>